<sequence length="260" mass="28114">MRSLVKMTLVGSAIIFALTGCNDKQDAKAQLDTQAQKESYAMGASFAGYVKSTLDMQQLTLDNEYVIKGFAETFRGEGQLTEADNQKILTEFSQRVQAEAKERQEKEAAESVAAGDKFRQEFAAQPGVKQTESGLLYQILDTGSDRHPTVEDVVIVHYKGSLVDGREFDSSYARSEPATFPLMGVIRGWSEGIQLIGVGGRIKLVVPPELAYGERSIPGGPDSVGIPSQSTLVFEVELLGIDGDNSMPGEGELSQPEAAE</sequence>
<name>A0A6G9I8C8_9GAMM</name>
<accession>A0A6G9I8C8</accession>
<keyword evidence="3 5" id="KW-0697">Rotamase</keyword>
<organism evidence="8 9">
    <name type="scientific">Zophobihabitans entericus</name>
    <dbReference type="NCBI Taxonomy" id="1635327"/>
    <lineage>
        <taxon>Bacteria</taxon>
        <taxon>Pseudomonadati</taxon>
        <taxon>Pseudomonadota</taxon>
        <taxon>Gammaproteobacteria</taxon>
        <taxon>Orbales</taxon>
        <taxon>Orbaceae</taxon>
        <taxon>Zophobihabitans</taxon>
    </lineage>
</organism>
<comment type="catalytic activity">
    <reaction evidence="1 5 6">
        <text>[protein]-peptidylproline (omega=180) = [protein]-peptidylproline (omega=0)</text>
        <dbReference type="Rhea" id="RHEA:16237"/>
        <dbReference type="Rhea" id="RHEA-COMP:10747"/>
        <dbReference type="Rhea" id="RHEA-COMP:10748"/>
        <dbReference type="ChEBI" id="CHEBI:83833"/>
        <dbReference type="ChEBI" id="CHEBI:83834"/>
        <dbReference type="EC" id="5.2.1.8"/>
    </reaction>
</comment>
<evidence type="ECO:0000259" key="7">
    <source>
        <dbReference type="PROSITE" id="PS50059"/>
    </source>
</evidence>
<dbReference type="NCBIfam" id="NF008150">
    <property type="entry name" value="PRK10902.1"/>
    <property type="match status" value="1"/>
</dbReference>
<evidence type="ECO:0000256" key="2">
    <source>
        <dbReference type="ARBA" id="ARBA00006577"/>
    </source>
</evidence>
<evidence type="ECO:0000313" key="9">
    <source>
        <dbReference type="Proteomes" id="UP000501168"/>
    </source>
</evidence>
<keyword evidence="9" id="KW-1185">Reference proteome</keyword>
<dbReference type="InterPro" id="IPR001179">
    <property type="entry name" value="PPIase_FKBP_dom"/>
</dbReference>
<dbReference type="FunCoup" id="A0A6G9I8C8">
    <property type="interactions" value="233"/>
</dbReference>
<dbReference type="PROSITE" id="PS51257">
    <property type="entry name" value="PROKAR_LIPOPROTEIN"/>
    <property type="match status" value="1"/>
</dbReference>
<dbReference type="RefSeq" id="WP_166914248.1">
    <property type="nucleotide sequence ID" value="NZ_CP050253.1"/>
</dbReference>
<evidence type="ECO:0000256" key="6">
    <source>
        <dbReference type="RuleBase" id="RU003915"/>
    </source>
</evidence>
<proteinExistence type="inferred from homology"/>
<dbReference type="InterPro" id="IPR046357">
    <property type="entry name" value="PPIase_dom_sf"/>
</dbReference>
<reference evidence="8 9" key="1">
    <citation type="submission" date="2020-03" db="EMBL/GenBank/DDBJ databases">
        <title>Complete genome sequence of Orbus sp. IPMB12 (BCRC 80908).</title>
        <authorList>
            <person name="Lo W.-S."/>
            <person name="Chang T.-H."/>
            <person name="Kuo C.-H."/>
        </authorList>
    </citation>
    <scope>NUCLEOTIDE SEQUENCE [LARGE SCALE GENOMIC DNA]</scope>
    <source>
        <strain evidence="8 9">IPMB12</strain>
    </source>
</reference>
<feature type="domain" description="PPIase FKBP-type" evidence="7">
    <location>
        <begin position="151"/>
        <end position="242"/>
    </location>
</feature>
<dbReference type="PANTHER" id="PTHR43811:SF19">
    <property type="entry name" value="39 KDA FK506-BINDING NUCLEAR PROTEIN"/>
    <property type="match status" value="1"/>
</dbReference>
<dbReference type="EMBL" id="CP050253">
    <property type="protein sequence ID" value="QIQ20466.1"/>
    <property type="molecule type" value="Genomic_DNA"/>
</dbReference>
<dbReference type="PANTHER" id="PTHR43811">
    <property type="entry name" value="FKBP-TYPE PEPTIDYL-PROLYL CIS-TRANS ISOMERASE FKPA"/>
    <property type="match status" value="1"/>
</dbReference>
<gene>
    <name evidence="8" type="primary">fkpA</name>
    <name evidence="8" type="ORF">IPMB12_01485</name>
</gene>
<dbReference type="Pfam" id="PF00254">
    <property type="entry name" value="FKBP_C"/>
    <property type="match status" value="1"/>
</dbReference>
<dbReference type="InterPro" id="IPR000774">
    <property type="entry name" value="PPIase_FKBP_N"/>
</dbReference>
<keyword evidence="4 5" id="KW-0413">Isomerase</keyword>
<evidence type="ECO:0000313" key="8">
    <source>
        <dbReference type="EMBL" id="QIQ20466.1"/>
    </source>
</evidence>
<evidence type="ECO:0000256" key="1">
    <source>
        <dbReference type="ARBA" id="ARBA00000971"/>
    </source>
</evidence>
<dbReference type="InterPro" id="IPR036944">
    <property type="entry name" value="PPIase_FKBP_N_sf"/>
</dbReference>
<dbReference type="SUPFAM" id="SSF54534">
    <property type="entry name" value="FKBP-like"/>
    <property type="match status" value="1"/>
</dbReference>
<dbReference type="AlphaFoldDB" id="A0A6G9I8C8"/>
<dbReference type="KEGG" id="orb:IPMB12_01485"/>
<dbReference type="Pfam" id="PF01346">
    <property type="entry name" value="FKBP_N"/>
    <property type="match status" value="1"/>
</dbReference>
<dbReference type="Gene3D" id="1.10.287.460">
    <property type="entry name" value="Peptidyl-prolyl cis-trans isomerase, FKBP-type, N-terminal domain"/>
    <property type="match status" value="1"/>
</dbReference>
<dbReference type="GO" id="GO:0003755">
    <property type="term" value="F:peptidyl-prolyl cis-trans isomerase activity"/>
    <property type="evidence" value="ECO:0007669"/>
    <property type="project" value="UniProtKB-UniRule"/>
</dbReference>
<dbReference type="Proteomes" id="UP000501168">
    <property type="component" value="Chromosome"/>
</dbReference>
<dbReference type="InParanoid" id="A0A6G9I8C8"/>
<evidence type="ECO:0000256" key="4">
    <source>
        <dbReference type="ARBA" id="ARBA00023235"/>
    </source>
</evidence>
<protein>
    <recommendedName>
        <fullName evidence="6">Peptidyl-prolyl cis-trans isomerase</fullName>
        <ecNumber evidence="6">5.2.1.8</ecNumber>
    </recommendedName>
</protein>
<evidence type="ECO:0000256" key="5">
    <source>
        <dbReference type="PROSITE-ProRule" id="PRU00277"/>
    </source>
</evidence>
<dbReference type="GO" id="GO:0006457">
    <property type="term" value="P:protein folding"/>
    <property type="evidence" value="ECO:0007669"/>
    <property type="project" value="InterPro"/>
</dbReference>
<evidence type="ECO:0000256" key="3">
    <source>
        <dbReference type="ARBA" id="ARBA00023110"/>
    </source>
</evidence>
<dbReference type="EC" id="5.2.1.8" evidence="6"/>
<dbReference type="Gene3D" id="3.10.50.40">
    <property type="match status" value="1"/>
</dbReference>
<dbReference type="PROSITE" id="PS50059">
    <property type="entry name" value="FKBP_PPIASE"/>
    <property type="match status" value="1"/>
</dbReference>
<comment type="similarity">
    <text evidence="2 6">Belongs to the FKBP-type PPIase family.</text>
</comment>